<feature type="transmembrane region" description="Helical" evidence="1">
    <location>
        <begin position="6"/>
        <end position="28"/>
    </location>
</feature>
<evidence type="ECO:0000313" key="2">
    <source>
        <dbReference type="EMBL" id="HIH10497.1"/>
    </source>
</evidence>
<evidence type="ECO:0000313" key="3">
    <source>
        <dbReference type="Proteomes" id="UP000565078"/>
    </source>
</evidence>
<keyword evidence="1" id="KW-0812">Transmembrane</keyword>
<dbReference type="EMBL" id="DUGC01000117">
    <property type="protein sequence ID" value="HIH10497.1"/>
    <property type="molecule type" value="Genomic_DNA"/>
</dbReference>
<keyword evidence="1" id="KW-0472">Membrane</keyword>
<proteinExistence type="predicted"/>
<dbReference type="Proteomes" id="UP000565078">
    <property type="component" value="Unassembled WGS sequence"/>
</dbReference>
<reference evidence="3" key="1">
    <citation type="journal article" date="2020" name="bioRxiv">
        <title>A rank-normalized archaeal taxonomy based on genome phylogeny resolves widespread incomplete and uneven classifications.</title>
        <authorList>
            <person name="Rinke C."/>
            <person name="Chuvochina M."/>
            <person name="Mussig A.J."/>
            <person name="Chaumeil P.-A."/>
            <person name="Waite D.W."/>
            <person name="Whitman W.B."/>
            <person name="Parks D.H."/>
            <person name="Hugenholtz P."/>
        </authorList>
    </citation>
    <scope>NUCLEOTIDE SEQUENCE [LARGE SCALE GENOMIC DNA]</scope>
</reference>
<feature type="transmembrane region" description="Helical" evidence="1">
    <location>
        <begin position="61"/>
        <end position="86"/>
    </location>
</feature>
<protein>
    <submittedName>
        <fullName evidence="2">Uncharacterized protein</fullName>
    </submittedName>
</protein>
<accession>A0A7J4J336</accession>
<organism evidence="2 3">
    <name type="scientific">Candidatus Iainarchaeum sp</name>
    <dbReference type="NCBI Taxonomy" id="3101447"/>
    <lineage>
        <taxon>Archaea</taxon>
        <taxon>Candidatus Iainarchaeota</taxon>
        <taxon>Candidatus Iainarchaeia</taxon>
        <taxon>Candidatus Iainarchaeales</taxon>
        <taxon>Candidatus Iainarchaeaceae</taxon>
        <taxon>Candidatus Iainarchaeum</taxon>
    </lineage>
</organism>
<gene>
    <name evidence="2" type="ORF">HA254_07575</name>
</gene>
<evidence type="ECO:0000256" key="1">
    <source>
        <dbReference type="SAM" id="Phobius"/>
    </source>
</evidence>
<sequence length="166" mass="17791">MLDNRANILMGVLFYSLGVGAAAFLLPFSGRYFGAMWLEAGLVCLAVFVLSTFFYGEMAYLTMLFAGAILGSAALISPLVTILSVVPLNIAMLEGIALGRAALADLSGRANFSQKMAPRALVALIAVIACIAIGYYFWGFSVNGYFPKEVAIDLNFIKDLARQVKT</sequence>
<name>A0A7J4J336_9ARCH</name>
<comment type="caution">
    <text evidence="2">The sequence shown here is derived from an EMBL/GenBank/DDBJ whole genome shotgun (WGS) entry which is preliminary data.</text>
</comment>
<dbReference type="AlphaFoldDB" id="A0A7J4J336"/>
<feature type="transmembrane region" description="Helical" evidence="1">
    <location>
        <begin position="120"/>
        <end position="138"/>
    </location>
</feature>
<keyword evidence="1" id="KW-1133">Transmembrane helix</keyword>
<feature type="transmembrane region" description="Helical" evidence="1">
    <location>
        <begin position="35"/>
        <end position="55"/>
    </location>
</feature>